<organism evidence="4 5">
    <name type="scientific">Levilinea saccharolytica</name>
    <dbReference type="NCBI Taxonomy" id="229921"/>
    <lineage>
        <taxon>Bacteria</taxon>
        <taxon>Bacillati</taxon>
        <taxon>Chloroflexota</taxon>
        <taxon>Anaerolineae</taxon>
        <taxon>Anaerolineales</taxon>
        <taxon>Anaerolineaceae</taxon>
        <taxon>Levilinea</taxon>
    </lineage>
</organism>
<proteinExistence type="predicted"/>
<dbReference type="Pfam" id="PF00072">
    <property type="entry name" value="Response_reg"/>
    <property type="match status" value="1"/>
</dbReference>
<dbReference type="SUPFAM" id="SSF52172">
    <property type="entry name" value="CheY-like"/>
    <property type="match status" value="1"/>
</dbReference>
<keyword evidence="1 2" id="KW-0597">Phosphoprotein</keyword>
<dbReference type="Gene3D" id="3.40.50.2300">
    <property type="match status" value="1"/>
</dbReference>
<dbReference type="InterPro" id="IPR011006">
    <property type="entry name" value="CheY-like_superfamily"/>
</dbReference>
<evidence type="ECO:0000256" key="2">
    <source>
        <dbReference type="PROSITE-ProRule" id="PRU00169"/>
    </source>
</evidence>
<dbReference type="Proteomes" id="UP000050501">
    <property type="component" value="Unassembled WGS sequence"/>
</dbReference>
<comment type="caution">
    <text evidence="4">The sequence shown here is derived from an EMBL/GenBank/DDBJ whole genome shotgun (WGS) entry which is preliminary data.</text>
</comment>
<evidence type="ECO:0000313" key="5">
    <source>
        <dbReference type="Proteomes" id="UP000050501"/>
    </source>
</evidence>
<dbReference type="STRING" id="229921.ADN01_06355"/>
<dbReference type="PANTHER" id="PTHR44591:SF3">
    <property type="entry name" value="RESPONSE REGULATORY DOMAIN-CONTAINING PROTEIN"/>
    <property type="match status" value="1"/>
</dbReference>
<protein>
    <submittedName>
        <fullName evidence="4">Chemotaxis protein CheY</fullName>
    </submittedName>
</protein>
<evidence type="ECO:0000256" key="1">
    <source>
        <dbReference type="ARBA" id="ARBA00022553"/>
    </source>
</evidence>
<dbReference type="InterPro" id="IPR001789">
    <property type="entry name" value="Sig_transdc_resp-reg_receiver"/>
</dbReference>
<dbReference type="GO" id="GO:0000160">
    <property type="term" value="P:phosphorelay signal transduction system"/>
    <property type="evidence" value="ECO:0007669"/>
    <property type="project" value="InterPro"/>
</dbReference>
<dbReference type="EMBL" id="LGCM01000027">
    <property type="protein sequence ID" value="KPL84999.1"/>
    <property type="molecule type" value="Genomic_DNA"/>
</dbReference>
<dbReference type="PANTHER" id="PTHR44591">
    <property type="entry name" value="STRESS RESPONSE REGULATOR PROTEIN 1"/>
    <property type="match status" value="1"/>
</dbReference>
<feature type="modified residue" description="4-aspartylphosphate" evidence="2">
    <location>
        <position position="57"/>
    </location>
</feature>
<gene>
    <name evidence="4" type="ORF">ADN01_06355</name>
</gene>
<feature type="domain" description="Response regulatory" evidence="3">
    <location>
        <begin position="8"/>
        <end position="125"/>
    </location>
</feature>
<name>A0A0P6XXQ8_9CHLR</name>
<dbReference type="InterPro" id="IPR050595">
    <property type="entry name" value="Bact_response_regulator"/>
</dbReference>
<dbReference type="OrthoDB" id="9800897at2"/>
<evidence type="ECO:0000313" key="4">
    <source>
        <dbReference type="EMBL" id="KPL84999.1"/>
    </source>
</evidence>
<dbReference type="AlphaFoldDB" id="A0A0P6XXQ8"/>
<sequence length="134" mass="15262">MQPKNPTRIVYIEDDVEMIDLVSLILSRRGFEVKGAHGGRHGLDMVAKENPDLVLLDLMMPDLDGWDVYQQIKADENTRHIPVIVITAKAQPIDRVLGLHIVKVDDYISKPFHPQELLDSIERVLTKSQTEEQP</sequence>
<evidence type="ECO:0000259" key="3">
    <source>
        <dbReference type="PROSITE" id="PS50110"/>
    </source>
</evidence>
<accession>A0A0P6XXQ8</accession>
<reference evidence="4 5" key="1">
    <citation type="submission" date="2015-07" db="EMBL/GenBank/DDBJ databases">
        <title>Genome sequence of Levilinea saccharolytica DSM 16555.</title>
        <authorList>
            <person name="Hemp J."/>
            <person name="Ward L.M."/>
            <person name="Pace L.A."/>
            <person name="Fischer W.W."/>
        </authorList>
    </citation>
    <scope>NUCLEOTIDE SEQUENCE [LARGE SCALE GENOMIC DNA]</scope>
    <source>
        <strain evidence="4 5">KIBI-1</strain>
    </source>
</reference>
<dbReference type="RefSeq" id="WP_062418470.1">
    <property type="nucleotide sequence ID" value="NZ_DF967974.1"/>
</dbReference>
<dbReference type="SMART" id="SM00448">
    <property type="entry name" value="REC"/>
    <property type="match status" value="1"/>
</dbReference>
<dbReference type="PROSITE" id="PS50110">
    <property type="entry name" value="RESPONSE_REGULATORY"/>
    <property type="match status" value="1"/>
</dbReference>
<keyword evidence="5" id="KW-1185">Reference proteome</keyword>